<name>A0AAQ3RHH2_VIGMU</name>
<proteinExistence type="predicted"/>
<keyword evidence="2" id="KW-1185">Reference proteome</keyword>
<evidence type="ECO:0000313" key="2">
    <source>
        <dbReference type="Proteomes" id="UP001374535"/>
    </source>
</evidence>
<dbReference type="Proteomes" id="UP001374535">
    <property type="component" value="Chromosome 11"/>
</dbReference>
<dbReference type="AlphaFoldDB" id="A0AAQ3RHH2"/>
<evidence type="ECO:0000313" key="1">
    <source>
        <dbReference type="EMBL" id="WVY91915.1"/>
    </source>
</evidence>
<protein>
    <submittedName>
        <fullName evidence="1">Uncharacterized protein</fullName>
    </submittedName>
</protein>
<feature type="non-terminal residue" evidence="1">
    <location>
        <position position="1"/>
    </location>
</feature>
<dbReference type="EMBL" id="CP144690">
    <property type="protein sequence ID" value="WVY91915.1"/>
    <property type="molecule type" value="Genomic_DNA"/>
</dbReference>
<reference evidence="1 2" key="1">
    <citation type="journal article" date="2023" name="Life. Sci Alliance">
        <title>Evolutionary insights into 3D genome organization and epigenetic landscape of Vigna mungo.</title>
        <authorList>
            <person name="Junaid A."/>
            <person name="Singh B."/>
            <person name="Bhatia S."/>
        </authorList>
    </citation>
    <scope>NUCLEOTIDE SEQUENCE [LARGE SCALE GENOMIC DNA]</scope>
    <source>
        <strain evidence="1">Urdbean</strain>
    </source>
</reference>
<accession>A0AAQ3RHH2</accession>
<organism evidence="1 2">
    <name type="scientific">Vigna mungo</name>
    <name type="common">Black gram</name>
    <name type="synonym">Phaseolus mungo</name>
    <dbReference type="NCBI Taxonomy" id="3915"/>
    <lineage>
        <taxon>Eukaryota</taxon>
        <taxon>Viridiplantae</taxon>
        <taxon>Streptophyta</taxon>
        <taxon>Embryophyta</taxon>
        <taxon>Tracheophyta</taxon>
        <taxon>Spermatophyta</taxon>
        <taxon>Magnoliopsida</taxon>
        <taxon>eudicotyledons</taxon>
        <taxon>Gunneridae</taxon>
        <taxon>Pentapetalae</taxon>
        <taxon>rosids</taxon>
        <taxon>fabids</taxon>
        <taxon>Fabales</taxon>
        <taxon>Fabaceae</taxon>
        <taxon>Papilionoideae</taxon>
        <taxon>50 kb inversion clade</taxon>
        <taxon>NPAAA clade</taxon>
        <taxon>indigoferoid/millettioid clade</taxon>
        <taxon>Phaseoleae</taxon>
        <taxon>Vigna</taxon>
    </lineage>
</organism>
<gene>
    <name evidence="1" type="ORF">V8G54_037429</name>
</gene>
<sequence>RHCEKPISQEYRVSKEKELKRGKDVPVLVVDRAVGDGLGRERSGIRQLRLLRQDGKVDMVLTREESLGKRTEHVRKRFAICKAISGLDSERELGFADMRKTTTLQD</sequence>